<sequence length="104" mass="12191">MMTICHHVCMPMNVIAWKKLKTFADRYPDALEPLDHWYKLARKANYTSFADVKEDFGSADWVGGYIVFNIGGNKYRLIVFPNFEGKRLLVEAIFTHKEYDAWKP</sequence>
<gene>
    <name evidence="1" type="ORF">D3875_02670</name>
</gene>
<evidence type="ECO:0000313" key="2">
    <source>
        <dbReference type="Proteomes" id="UP000286287"/>
    </source>
</evidence>
<dbReference type="GO" id="GO:0110001">
    <property type="term" value="C:toxin-antitoxin complex"/>
    <property type="evidence" value="ECO:0007669"/>
    <property type="project" value="InterPro"/>
</dbReference>
<name>A0A418VFV5_9DEIO</name>
<dbReference type="Proteomes" id="UP000286287">
    <property type="component" value="Unassembled WGS sequence"/>
</dbReference>
<dbReference type="Pfam" id="PF09907">
    <property type="entry name" value="HigB_toxin"/>
    <property type="match status" value="1"/>
</dbReference>
<accession>A0A418VFV5</accession>
<evidence type="ECO:0000313" key="1">
    <source>
        <dbReference type="EMBL" id="RJF74916.1"/>
    </source>
</evidence>
<organism evidence="1 2">
    <name type="scientific">Deinococcus cavernae</name>
    <dbReference type="NCBI Taxonomy" id="2320857"/>
    <lineage>
        <taxon>Bacteria</taxon>
        <taxon>Thermotogati</taxon>
        <taxon>Deinococcota</taxon>
        <taxon>Deinococci</taxon>
        <taxon>Deinococcales</taxon>
        <taxon>Deinococcaceae</taxon>
        <taxon>Deinococcus</taxon>
    </lineage>
</organism>
<comment type="caution">
    <text evidence="1">The sequence shown here is derived from an EMBL/GenBank/DDBJ whole genome shotgun (WGS) entry which is preliminary data.</text>
</comment>
<dbReference type="EMBL" id="QYUJ01000008">
    <property type="protein sequence ID" value="RJF74916.1"/>
    <property type="molecule type" value="Genomic_DNA"/>
</dbReference>
<dbReference type="GO" id="GO:0004519">
    <property type="term" value="F:endonuclease activity"/>
    <property type="evidence" value="ECO:0007669"/>
    <property type="project" value="InterPro"/>
</dbReference>
<reference evidence="1 2" key="1">
    <citation type="submission" date="2018-09" db="EMBL/GenBank/DDBJ databases">
        <authorList>
            <person name="Zhu H."/>
        </authorList>
    </citation>
    <scope>NUCLEOTIDE SEQUENCE [LARGE SCALE GENOMIC DNA]</scope>
    <source>
        <strain evidence="1 2">K2S05-167</strain>
    </source>
</reference>
<dbReference type="GO" id="GO:0003723">
    <property type="term" value="F:RNA binding"/>
    <property type="evidence" value="ECO:0007669"/>
    <property type="project" value="InterPro"/>
</dbReference>
<keyword evidence="2" id="KW-1185">Reference proteome</keyword>
<dbReference type="AlphaFoldDB" id="A0A418VFV5"/>
<dbReference type="InterPro" id="IPR018669">
    <property type="entry name" value="Toxin_HigB"/>
</dbReference>
<protein>
    <submittedName>
        <fullName evidence="1">Type II toxin-antitoxin system HigB family toxin</fullName>
    </submittedName>
</protein>
<proteinExistence type="predicted"/>